<dbReference type="AlphaFoldDB" id="A0A0F9RZW5"/>
<organism evidence="2">
    <name type="scientific">marine sediment metagenome</name>
    <dbReference type="NCBI Taxonomy" id="412755"/>
    <lineage>
        <taxon>unclassified sequences</taxon>
        <taxon>metagenomes</taxon>
        <taxon>ecological metagenomes</taxon>
    </lineage>
</organism>
<evidence type="ECO:0000313" key="2">
    <source>
        <dbReference type="EMBL" id="KKN55497.1"/>
    </source>
</evidence>
<dbReference type="Pfam" id="PF09152">
    <property type="entry name" value="DUF1937"/>
    <property type="match status" value="1"/>
</dbReference>
<gene>
    <name evidence="2" type="ORF">LCGC14_0581720</name>
</gene>
<sequence>MVAIPGVETGFVYVAGPYRAHGGDRTWQSFYEIDQNINEARLWAGRLATEQIPFFCPHMNSAHFEVIAPDASPDYWYDLDNRLLDHAAALLLIPGWRDSSGAKAERDRAHAIEIPVYSHVMFQKLVIDWKQSERTAGIDSPLPTDEKAVPFVPSFIPHKLRGQGG</sequence>
<dbReference type="InterPro" id="IPR015235">
    <property type="entry name" value="DUF1937"/>
</dbReference>
<proteinExistence type="predicted"/>
<reference evidence="2" key="1">
    <citation type="journal article" date="2015" name="Nature">
        <title>Complex archaea that bridge the gap between prokaryotes and eukaryotes.</title>
        <authorList>
            <person name="Spang A."/>
            <person name="Saw J.H."/>
            <person name="Jorgensen S.L."/>
            <person name="Zaremba-Niedzwiedzka K."/>
            <person name="Martijn J."/>
            <person name="Lind A.E."/>
            <person name="van Eijk R."/>
            <person name="Schleper C."/>
            <person name="Guy L."/>
            <person name="Ettema T.J."/>
        </authorList>
    </citation>
    <scope>NUCLEOTIDE SEQUENCE</scope>
</reference>
<name>A0A0F9RZW5_9ZZZZ</name>
<accession>A0A0F9RZW5</accession>
<dbReference type="Gene3D" id="3.40.50.10400">
    <property type="entry name" value="Hypothetical protein PA1492"/>
    <property type="match status" value="1"/>
</dbReference>
<protein>
    <recommendedName>
        <fullName evidence="1">DUF1937 domain-containing protein</fullName>
    </recommendedName>
</protein>
<evidence type="ECO:0000259" key="1">
    <source>
        <dbReference type="Pfam" id="PF09152"/>
    </source>
</evidence>
<dbReference type="SUPFAM" id="SSF52309">
    <property type="entry name" value="N-(deoxy)ribosyltransferase-like"/>
    <property type="match status" value="1"/>
</dbReference>
<dbReference type="EMBL" id="LAZR01000882">
    <property type="protein sequence ID" value="KKN55497.1"/>
    <property type="molecule type" value="Genomic_DNA"/>
</dbReference>
<comment type="caution">
    <text evidence="2">The sequence shown here is derived from an EMBL/GenBank/DDBJ whole genome shotgun (WGS) entry which is preliminary data.</text>
</comment>
<feature type="domain" description="DUF1937" evidence="1">
    <location>
        <begin position="11"/>
        <end position="117"/>
    </location>
</feature>